<dbReference type="GO" id="GO:0005524">
    <property type="term" value="F:ATP binding"/>
    <property type="evidence" value="ECO:0007669"/>
    <property type="project" value="UniProtKB-KW"/>
</dbReference>
<dbReference type="Pfam" id="PF02518">
    <property type="entry name" value="HATPase_c"/>
    <property type="match status" value="1"/>
</dbReference>
<evidence type="ECO:0000256" key="7">
    <source>
        <dbReference type="ARBA" id="ARBA00022840"/>
    </source>
</evidence>
<evidence type="ECO:0000313" key="12">
    <source>
        <dbReference type="EMBL" id="QNA45893.1"/>
    </source>
</evidence>
<dbReference type="InterPro" id="IPR005467">
    <property type="entry name" value="His_kinase_dom"/>
</dbReference>
<dbReference type="SMART" id="SM00387">
    <property type="entry name" value="HATPase_c"/>
    <property type="match status" value="1"/>
</dbReference>
<evidence type="ECO:0000256" key="5">
    <source>
        <dbReference type="ARBA" id="ARBA00022741"/>
    </source>
</evidence>
<evidence type="ECO:0000256" key="10">
    <source>
        <dbReference type="SAM" id="Phobius"/>
    </source>
</evidence>
<evidence type="ECO:0000256" key="6">
    <source>
        <dbReference type="ARBA" id="ARBA00022777"/>
    </source>
</evidence>
<keyword evidence="10" id="KW-0472">Membrane</keyword>
<dbReference type="Pfam" id="PF13181">
    <property type="entry name" value="TPR_8"/>
    <property type="match status" value="2"/>
</dbReference>
<keyword evidence="10" id="KW-0812">Transmembrane</keyword>
<keyword evidence="5" id="KW-0547">Nucleotide-binding</keyword>
<evidence type="ECO:0000259" key="11">
    <source>
        <dbReference type="PROSITE" id="PS50109"/>
    </source>
</evidence>
<keyword evidence="13" id="KW-1185">Reference proteome</keyword>
<keyword evidence="4" id="KW-0808">Transferase</keyword>
<dbReference type="PANTHER" id="PTHR41523">
    <property type="entry name" value="TWO-COMPONENT SYSTEM SENSOR PROTEIN"/>
    <property type="match status" value="1"/>
</dbReference>
<keyword evidence="9" id="KW-0175">Coiled coil</keyword>
<evidence type="ECO:0000256" key="1">
    <source>
        <dbReference type="ARBA" id="ARBA00000085"/>
    </source>
</evidence>
<dbReference type="Gene3D" id="3.30.565.10">
    <property type="entry name" value="Histidine kinase-like ATPase, C-terminal domain"/>
    <property type="match status" value="1"/>
</dbReference>
<dbReference type="PROSITE" id="PS50005">
    <property type="entry name" value="TPR"/>
    <property type="match status" value="3"/>
</dbReference>
<dbReference type="InterPro" id="IPR011990">
    <property type="entry name" value="TPR-like_helical_dom_sf"/>
</dbReference>
<keyword evidence="8" id="KW-0802">TPR repeat</keyword>
<evidence type="ECO:0000256" key="9">
    <source>
        <dbReference type="SAM" id="Coils"/>
    </source>
</evidence>
<keyword evidence="3" id="KW-0597">Phosphoprotein</keyword>
<feature type="coiled-coil region" evidence="9">
    <location>
        <begin position="487"/>
        <end position="514"/>
    </location>
</feature>
<dbReference type="SMART" id="SM00028">
    <property type="entry name" value="TPR"/>
    <property type="match status" value="4"/>
</dbReference>
<keyword evidence="6" id="KW-0418">Kinase</keyword>
<feature type="transmembrane region" description="Helical" evidence="10">
    <location>
        <begin position="458"/>
        <end position="477"/>
    </location>
</feature>
<feature type="domain" description="Histidine kinase" evidence="11">
    <location>
        <begin position="514"/>
        <end position="706"/>
    </location>
</feature>
<sequence>MKKSILGIAAILLLHVYCFSQHILPGDRVPMPGDEKELLIKLHQSQPGIPQIEIMLDLSACYLYLPGEEEKDLDKAMTYASQAKQLSSHLKFMDGYNEAMLLMAEILIESNVDESWKVILDSTLIHVRSTLVQVRNTKNELREARAMRQLATIYFRQGNYQLADAEFLKLLELCQKLGLKNQHYNYHRMSIIQTYFNHDYNKALYYALEALKSLEKTGDSTYAGPVYRNLGYIYRYIGMFQKAVDYLSKSMLYYNKNSSSVQLELAEYASSILLKMNRGNDALLFLHKTKREFPPQHNHDWKIYEYSLANCYTSLKLYDSAEIYYKILINRKLNDGSIRMNDYKSLGQLYVESGKYIQAKPYLDKASNAKPSEYPTNWFSHLQFLMYKVDSAGGNYLSAIDHLMKHKALNDIDYEQNKVRNIQELQIKYESEKKDQALKFQAQNIQLLKNQSKTNRNMFIAGAGLFFLILLLIYNRYRVKQMTNIRLELQQKDINTKNNELRKLVNEKEWLLKEVHHRVKNNLHTVMSLLESQSAYLENDALLAIRDSQHRVFSMSLMHQKLYQSEDVTKIDMSVYLPELVNYLSESFNIREHIRFNLELEPLELDVSQAIPLCLILNEAITNAIKYAFPLSNNNIITISIVNLPENKIELAVTDNGIGLPTGFDTNRTPSLGLRLMKGLAEDIGGSFTIISSRGCKISILFTIDATKENEIFITD</sequence>
<dbReference type="EC" id="2.7.13.3" evidence="2"/>
<dbReference type="InterPro" id="IPR019734">
    <property type="entry name" value="TPR_rpt"/>
</dbReference>
<dbReference type="InterPro" id="IPR011495">
    <property type="entry name" value="Sig_transdc_His_kin_sub2_dim/P"/>
</dbReference>
<protein>
    <recommendedName>
        <fullName evidence="2">histidine kinase</fullName>
        <ecNumber evidence="2">2.7.13.3</ecNumber>
    </recommendedName>
</protein>
<dbReference type="Gene3D" id="1.25.40.10">
    <property type="entry name" value="Tetratricopeptide repeat domain"/>
    <property type="match status" value="2"/>
</dbReference>
<dbReference type="EMBL" id="CP060007">
    <property type="protein sequence ID" value="QNA45893.1"/>
    <property type="molecule type" value="Genomic_DNA"/>
</dbReference>
<keyword evidence="10" id="KW-1133">Transmembrane helix</keyword>
<keyword evidence="7" id="KW-0067">ATP-binding</keyword>
<dbReference type="SUPFAM" id="SSF55874">
    <property type="entry name" value="ATPase domain of HSP90 chaperone/DNA topoisomerase II/histidine kinase"/>
    <property type="match status" value="1"/>
</dbReference>
<dbReference type="PROSITE" id="PS50109">
    <property type="entry name" value="HIS_KIN"/>
    <property type="match status" value="1"/>
</dbReference>
<evidence type="ECO:0000256" key="3">
    <source>
        <dbReference type="ARBA" id="ARBA00022553"/>
    </source>
</evidence>
<gene>
    <name evidence="12" type="ORF">H4075_06795</name>
</gene>
<feature type="repeat" description="TPR" evidence="8">
    <location>
        <begin position="340"/>
        <end position="373"/>
    </location>
</feature>
<dbReference type="InterPro" id="IPR036890">
    <property type="entry name" value="HATPase_C_sf"/>
</dbReference>
<dbReference type="Proteomes" id="UP000515344">
    <property type="component" value="Chromosome"/>
</dbReference>
<dbReference type="SUPFAM" id="SSF48452">
    <property type="entry name" value="TPR-like"/>
    <property type="match status" value="2"/>
</dbReference>
<dbReference type="Pfam" id="PF07568">
    <property type="entry name" value="HisKA_2"/>
    <property type="match status" value="1"/>
</dbReference>
<evidence type="ECO:0000256" key="8">
    <source>
        <dbReference type="PROSITE-ProRule" id="PRU00339"/>
    </source>
</evidence>
<reference evidence="13" key="1">
    <citation type="submission" date="2020-08" db="EMBL/GenBank/DDBJ databases">
        <title>Lacibacter sp. S13-6-6 genome sequencing.</title>
        <authorList>
            <person name="Jin L."/>
        </authorList>
    </citation>
    <scope>NUCLEOTIDE SEQUENCE [LARGE SCALE GENOMIC DNA]</scope>
    <source>
        <strain evidence="13">S13-6-6</strain>
    </source>
</reference>
<evidence type="ECO:0000313" key="13">
    <source>
        <dbReference type="Proteomes" id="UP000515344"/>
    </source>
</evidence>
<dbReference type="InterPro" id="IPR003594">
    <property type="entry name" value="HATPase_dom"/>
</dbReference>
<feature type="repeat" description="TPR" evidence="8">
    <location>
        <begin position="224"/>
        <end position="257"/>
    </location>
</feature>
<comment type="catalytic activity">
    <reaction evidence="1">
        <text>ATP + protein L-histidine = ADP + protein N-phospho-L-histidine.</text>
        <dbReference type="EC" id="2.7.13.3"/>
    </reaction>
</comment>
<dbReference type="GO" id="GO:0004673">
    <property type="term" value="F:protein histidine kinase activity"/>
    <property type="evidence" value="ECO:0007669"/>
    <property type="project" value="UniProtKB-EC"/>
</dbReference>
<organism evidence="12 13">
    <name type="scientific">Lacibacter sediminis</name>
    <dbReference type="NCBI Taxonomy" id="2760713"/>
    <lineage>
        <taxon>Bacteria</taxon>
        <taxon>Pseudomonadati</taxon>
        <taxon>Bacteroidota</taxon>
        <taxon>Chitinophagia</taxon>
        <taxon>Chitinophagales</taxon>
        <taxon>Chitinophagaceae</taxon>
        <taxon>Lacibacter</taxon>
    </lineage>
</organism>
<proteinExistence type="predicted"/>
<accession>A0A7G5XK90</accession>
<evidence type="ECO:0000256" key="4">
    <source>
        <dbReference type="ARBA" id="ARBA00022679"/>
    </source>
</evidence>
<dbReference type="Gene3D" id="3.30.450.20">
    <property type="entry name" value="PAS domain"/>
    <property type="match status" value="1"/>
</dbReference>
<dbReference type="PANTHER" id="PTHR41523:SF8">
    <property type="entry name" value="ETHYLENE RESPONSE SENSOR PROTEIN"/>
    <property type="match status" value="1"/>
</dbReference>
<name>A0A7G5XK90_9BACT</name>
<feature type="repeat" description="TPR" evidence="8">
    <location>
        <begin position="144"/>
        <end position="177"/>
    </location>
</feature>
<dbReference type="RefSeq" id="WP_182805343.1">
    <property type="nucleotide sequence ID" value="NZ_CP060007.1"/>
</dbReference>
<dbReference type="KEGG" id="lacs:H4075_06795"/>
<evidence type="ECO:0000256" key="2">
    <source>
        <dbReference type="ARBA" id="ARBA00012438"/>
    </source>
</evidence>
<dbReference type="AlphaFoldDB" id="A0A7G5XK90"/>